<dbReference type="CDD" id="cd00084">
    <property type="entry name" value="HMG-box_SF"/>
    <property type="match status" value="1"/>
</dbReference>
<evidence type="ECO:0000256" key="6">
    <source>
        <dbReference type="SAM" id="MobiDB-lite"/>
    </source>
</evidence>
<organism evidence="8 9">
    <name type="scientific">Steinernema hermaphroditum</name>
    <dbReference type="NCBI Taxonomy" id="289476"/>
    <lineage>
        <taxon>Eukaryota</taxon>
        <taxon>Metazoa</taxon>
        <taxon>Ecdysozoa</taxon>
        <taxon>Nematoda</taxon>
        <taxon>Chromadorea</taxon>
        <taxon>Rhabditida</taxon>
        <taxon>Tylenchina</taxon>
        <taxon>Panagrolaimomorpha</taxon>
        <taxon>Strongyloidoidea</taxon>
        <taxon>Steinernematidae</taxon>
        <taxon>Steinernema</taxon>
    </lineage>
</organism>
<feature type="domain" description="HMG box" evidence="7">
    <location>
        <begin position="130"/>
        <end position="194"/>
    </location>
</feature>
<keyword evidence="2 4" id="KW-0238">DNA-binding</keyword>
<protein>
    <recommendedName>
        <fullName evidence="7">HMG box domain-containing protein</fullName>
    </recommendedName>
</protein>
<dbReference type="SUPFAM" id="SSF47095">
    <property type="entry name" value="HMG-box"/>
    <property type="match status" value="2"/>
</dbReference>
<name>A0AA39HD73_9BILA</name>
<comment type="caution">
    <text evidence="8">The sequence shown here is derived from an EMBL/GenBank/DDBJ whole genome shotgun (WGS) entry which is preliminary data.</text>
</comment>
<keyword evidence="5" id="KW-0175">Coiled coil</keyword>
<keyword evidence="9" id="KW-1185">Reference proteome</keyword>
<evidence type="ECO:0000256" key="4">
    <source>
        <dbReference type="PROSITE-ProRule" id="PRU00267"/>
    </source>
</evidence>
<dbReference type="PANTHER" id="PTHR46318:SF3">
    <property type="entry name" value="UPSTREAM BINDING TRANSCRIPTION FACTOR"/>
    <property type="match status" value="1"/>
</dbReference>
<evidence type="ECO:0000256" key="3">
    <source>
        <dbReference type="ARBA" id="ARBA00023242"/>
    </source>
</evidence>
<feature type="coiled-coil region" evidence="5">
    <location>
        <begin position="165"/>
        <end position="196"/>
    </location>
</feature>
<dbReference type="Pfam" id="PF09011">
    <property type="entry name" value="HMG_box_2"/>
    <property type="match status" value="1"/>
</dbReference>
<dbReference type="InterPro" id="IPR009071">
    <property type="entry name" value="HMG_box_dom"/>
</dbReference>
<dbReference type="Pfam" id="PF00505">
    <property type="entry name" value="HMG_box"/>
    <property type="match status" value="1"/>
</dbReference>
<dbReference type="EMBL" id="JAUCMV010000004">
    <property type="protein sequence ID" value="KAK0403687.1"/>
    <property type="molecule type" value="Genomic_DNA"/>
</dbReference>
<feature type="DNA-binding region" description="HMG box" evidence="4">
    <location>
        <begin position="130"/>
        <end position="194"/>
    </location>
</feature>
<dbReference type="InterPro" id="IPR051762">
    <property type="entry name" value="UBF1"/>
</dbReference>
<comment type="subcellular location">
    <subcellularLocation>
        <location evidence="1">Nucleus</location>
    </subcellularLocation>
</comment>
<accession>A0AA39HD73</accession>
<sequence>MATIQLLRNLSLSSTCRVAVAHKRLPKGFNRPSAMSLFIQEEAKNKMPGAAVTSVFVAAKEKWSAMSVSEKNKYREEADKIGEQRRQEFGKLPLSQQEEMIREYKEHKERLAKNAKNREKRRDKEAKGYPKVPPNAYSLFVKEQLTGQASGSATERMAECAKKWKTMQLGEKAKYESQAEQLKKEYEVAKAQVEKK</sequence>
<dbReference type="Proteomes" id="UP001175271">
    <property type="component" value="Unassembled WGS sequence"/>
</dbReference>
<dbReference type="GO" id="GO:0003677">
    <property type="term" value="F:DNA binding"/>
    <property type="evidence" value="ECO:0007669"/>
    <property type="project" value="UniProtKB-UniRule"/>
</dbReference>
<keyword evidence="3 4" id="KW-0539">Nucleus</keyword>
<proteinExistence type="predicted"/>
<dbReference type="PROSITE" id="PS50118">
    <property type="entry name" value="HMG_BOX_2"/>
    <property type="match status" value="1"/>
</dbReference>
<evidence type="ECO:0000313" key="9">
    <source>
        <dbReference type="Proteomes" id="UP001175271"/>
    </source>
</evidence>
<dbReference type="Gene3D" id="1.10.30.10">
    <property type="entry name" value="High mobility group box domain"/>
    <property type="match status" value="2"/>
</dbReference>
<feature type="region of interest" description="Disordered" evidence="6">
    <location>
        <begin position="112"/>
        <end position="133"/>
    </location>
</feature>
<reference evidence="8" key="1">
    <citation type="submission" date="2023-06" db="EMBL/GenBank/DDBJ databases">
        <title>Genomic analysis of the entomopathogenic nematode Steinernema hermaphroditum.</title>
        <authorList>
            <person name="Schwarz E.M."/>
            <person name="Heppert J.K."/>
            <person name="Baniya A."/>
            <person name="Schwartz H.T."/>
            <person name="Tan C.-H."/>
            <person name="Antoshechkin I."/>
            <person name="Sternberg P.W."/>
            <person name="Goodrich-Blair H."/>
            <person name="Dillman A.R."/>
        </authorList>
    </citation>
    <scope>NUCLEOTIDE SEQUENCE</scope>
    <source>
        <strain evidence="8">PS9179</strain>
        <tissue evidence="8">Whole animal</tissue>
    </source>
</reference>
<dbReference type="GO" id="GO:0005634">
    <property type="term" value="C:nucleus"/>
    <property type="evidence" value="ECO:0007669"/>
    <property type="project" value="UniProtKB-SubCell"/>
</dbReference>
<dbReference type="InterPro" id="IPR036910">
    <property type="entry name" value="HMG_box_dom_sf"/>
</dbReference>
<evidence type="ECO:0000256" key="1">
    <source>
        <dbReference type="ARBA" id="ARBA00004123"/>
    </source>
</evidence>
<evidence type="ECO:0000259" key="7">
    <source>
        <dbReference type="PROSITE" id="PS50118"/>
    </source>
</evidence>
<dbReference type="SMART" id="SM00398">
    <property type="entry name" value="HMG"/>
    <property type="match status" value="2"/>
</dbReference>
<gene>
    <name evidence="8" type="ORF">QR680_017068</name>
</gene>
<feature type="compositionally biased region" description="Basic and acidic residues" evidence="6">
    <location>
        <begin position="112"/>
        <end position="128"/>
    </location>
</feature>
<dbReference type="PANTHER" id="PTHR46318">
    <property type="entry name" value="UPSTREAM BINDING TRANSCRIPTION FACTOR"/>
    <property type="match status" value="1"/>
</dbReference>
<evidence type="ECO:0000256" key="2">
    <source>
        <dbReference type="ARBA" id="ARBA00023125"/>
    </source>
</evidence>
<evidence type="ECO:0000313" key="8">
    <source>
        <dbReference type="EMBL" id="KAK0403687.1"/>
    </source>
</evidence>
<evidence type="ECO:0000256" key="5">
    <source>
        <dbReference type="SAM" id="Coils"/>
    </source>
</evidence>
<dbReference type="AlphaFoldDB" id="A0AA39HD73"/>